<sequence>MSSIEMEVFSNSQLIVLTVLMFIGGEIFTSMVGLHLRRLFKKNLQIPTTLEGFDSLSLIKFLGFVVLGYLLITHIVGIGMIVVYFLFISSFAKEILDEKGINLVTFSFFTCVSTLASCGFVPTNENMIVFHKNSGLLLILIPQILVGNTLYPSCLRFCIWVIGKFSKDHHNDEHRLKVDYLLKTSEEIGYIHLLPSLHSCLLVVTVFGFIFIQFVLICSMEWDSNGFSGLNSYQKVVAILFLSTNSRHAGETIVNISSLSSAILIMFIVMMYLPPYTSFLPLNEKQELEDHFRHLQRRKVRSKKAKAWQNLLFSQLSYLIIFITIICIIERKKMVEDPINFSVLNIVLEVISAYGNVGFSTGYSCKLQIHPPNDCVDKWYGFSAKWSNKAKIVLILVMMFGRLKKFNMDGGKAWKLV</sequence>
<evidence type="ECO:0000256" key="4">
    <source>
        <dbReference type="ARBA" id="ARBA00022692"/>
    </source>
</evidence>
<name>A0A0A0LX03_CUCSA</name>
<evidence type="ECO:0000256" key="2">
    <source>
        <dbReference type="ARBA" id="ARBA00010864"/>
    </source>
</evidence>
<evidence type="ECO:0000256" key="5">
    <source>
        <dbReference type="ARBA" id="ARBA00022989"/>
    </source>
</evidence>
<feature type="transmembrane region" description="Helical" evidence="8">
    <location>
        <begin position="57"/>
        <end position="88"/>
    </location>
</feature>
<dbReference type="GO" id="GO:0008324">
    <property type="term" value="F:monoatomic cation transmembrane transporter activity"/>
    <property type="evidence" value="ECO:0000318"/>
    <property type="project" value="GO_Central"/>
</dbReference>
<evidence type="ECO:0000256" key="7">
    <source>
        <dbReference type="ARBA" id="ARBA00023136"/>
    </source>
</evidence>
<keyword evidence="5 8" id="KW-1133">Transmembrane helix</keyword>
<keyword evidence="4 8" id="KW-0812">Transmembrane</keyword>
<evidence type="ECO:0000256" key="1">
    <source>
        <dbReference type="ARBA" id="ARBA00004141"/>
    </source>
</evidence>
<reference evidence="9 10" key="2">
    <citation type="journal article" date="2009" name="PLoS ONE">
        <title>An integrated genetic and cytogenetic map of the cucumber genome.</title>
        <authorList>
            <person name="Ren Y."/>
            <person name="Zhang Z."/>
            <person name="Liu J."/>
            <person name="Staub J.E."/>
            <person name="Han Y."/>
            <person name="Cheng Z."/>
            <person name="Li X."/>
            <person name="Lu J."/>
            <person name="Miao H."/>
            <person name="Kang H."/>
            <person name="Xie B."/>
            <person name="Gu X."/>
            <person name="Wang X."/>
            <person name="Du Y."/>
            <person name="Jin W."/>
            <person name="Huang S."/>
        </authorList>
    </citation>
    <scope>NUCLEOTIDE SEQUENCE [LARGE SCALE GENOMIC DNA]</scope>
    <source>
        <strain evidence="10">cv. 9930</strain>
    </source>
</reference>
<dbReference type="KEGG" id="csv:101204165"/>
<dbReference type="EMBL" id="CM002922">
    <property type="protein sequence ID" value="KGN65514.1"/>
    <property type="molecule type" value="Genomic_DNA"/>
</dbReference>
<dbReference type="PANTHER" id="PTHR31064:SF38">
    <property type="entry name" value="CATION TRANSPORTER HKT1_4-RELATED"/>
    <property type="match status" value="1"/>
</dbReference>
<comment type="subcellular location">
    <subcellularLocation>
        <location evidence="1">Membrane</location>
        <topology evidence="1">Multi-pass membrane protein</topology>
    </subcellularLocation>
</comment>
<protein>
    <recommendedName>
        <fullName evidence="11">Cation transporter HKT6</fullName>
    </recommendedName>
</protein>
<dbReference type="eggNOG" id="KOG1341">
    <property type="taxonomic scope" value="Eukaryota"/>
</dbReference>
<dbReference type="InterPro" id="IPR003445">
    <property type="entry name" value="Cat_transpt"/>
</dbReference>
<keyword evidence="10" id="KW-1185">Reference proteome</keyword>
<reference evidence="9 10" key="4">
    <citation type="journal article" date="2011" name="BMC Genomics">
        <title>RNA-Seq improves annotation of protein-coding genes in the cucumber genome.</title>
        <authorList>
            <person name="Li Z."/>
            <person name="Zhang Z."/>
            <person name="Yan P."/>
            <person name="Huang S."/>
            <person name="Fei Z."/>
            <person name="Lin K."/>
        </authorList>
    </citation>
    <scope>NUCLEOTIDE SEQUENCE [LARGE SCALE GENOMIC DNA]</scope>
    <source>
        <strain evidence="10">cv. 9930</strain>
    </source>
</reference>
<evidence type="ECO:0000256" key="3">
    <source>
        <dbReference type="ARBA" id="ARBA00022448"/>
    </source>
</evidence>
<evidence type="ECO:0008006" key="11">
    <source>
        <dbReference type="Google" id="ProtNLM"/>
    </source>
</evidence>
<dbReference type="STRING" id="3659.A0A0A0LX03"/>
<keyword evidence="7 8" id="KW-0472">Membrane</keyword>
<keyword evidence="3" id="KW-0813">Transport</keyword>
<feature type="transmembrane region" description="Helical" evidence="8">
    <location>
        <begin position="100"/>
        <end position="123"/>
    </location>
</feature>
<dbReference type="GO" id="GO:0005886">
    <property type="term" value="C:plasma membrane"/>
    <property type="evidence" value="ECO:0000318"/>
    <property type="project" value="GO_Central"/>
</dbReference>
<dbReference type="AlphaFoldDB" id="A0A0A0LX03"/>
<evidence type="ECO:0000256" key="6">
    <source>
        <dbReference type="ARBA" id="ARBA00023065"/>
    </source>
</evidence>
<dbReference type="InterPro" id="IPR051143">
    <property type="entry name" value="TrkH_K-transport"/>
</dbReference>
<dbReference type="OrthoDB" id="9999863at2759"/>
<dbReference type="OMA" id="KFRSPFF"/>
<feature type="transmembrane region" description="Helical" evidence="8">
    <location>
        <begin position="135"/>
        <end position="162"/>
    </location>
</feature>
<evidence type="ECO:0000313" key="9">
    <source>
        <dbReference type="EMBL" id="KGN65514.1"/>
    </source>
</evidence>
<dbReference type="Proteomes" id="UP000029981">
    <property type="component" value="Chromosome 1"/>
</dbReference>
<accession>A0A0A0LX03</accession>
<organism evidence="9 10">
    <name type="scientific">Cucumis sativus</name>
    <name type="common">Cucumber</name>
    <dbReference type="NCBI Taxonomy" id="3659"/>
    <lineage>
        <taxon>Eukaryota</taxon>
        <taxon>Viridiplantae</taxon>
        <taxon>Streptophyta</taxon>
        <taxon>Embryophyta</taxon>
        <taxon>Tracheophyta</taxon>
        <taxon>Spermatophyta</taxon>
        <taxon>Magnoliopsida</taxon>
        <taxon>eudicotyledons</taxon>
        <taxon>Gunneridae</taxon>
        <taxon>Pentapetalae</taxon>
        <taxon>rosids</taxon>
        <taxon>fabids</taxon>
        <taxon>Cucurbitales</taxon>
        <taxon>Cucurbitaceae</taxon>
        <taxon>Benincaseae</taxon>
        <taxon>Cucumis</taxon>
    </lineage>
</organism>
<feature type="transmembrane region" description="Helical" evidence="8">
    <location>
        <begin position="307"/>
        <end position="329"/>
    </location>
</feature>
<dbReference type="Pfam" id="PF02386">
    <property type="entry name" value="TrkH"/>
    <property type="match status" value="1"/>
</dbReference>
<gene>
    <name evidence="9" type="ORF">Csa_1G433620</name>
</gene>
<reference evidence="9 10" key="1">
    <citation type="journal article" date="2009" name="Nat. Genet.">
        <title>The genome of the cucumber, Cucumis sativus L.</title>
        <authorList>
            <person name="Huang S."/>
            <person name="Li R."/>
            <person name="Zhang Z."/>
            <person name="Li L."/>
            <person name="Gu X."/>
            <person name="Fan W."/>
            <person name="Lucas W.J."/>
            <person name="Wang X."/>
            <person name="Xie B."/>
            <person name="Ni P."/>
            <person name="Ren Y."/>
            <person name="Zhu H."/>
            <person name="Li J."/>
            <person name="Lin K."/>
            <person name="Jin W."/>
            <person name="Fei Z."/>
            <person name="Li G."/>
            <person name="Staub J."/>
            <person name="Kilian A."/>
            <person name="van der Vossen E.A."/>
            <person name="Wu Y."/>
            <person name="Guo J."/>
            <person name="He J."/>
            <person name="Jia Z."/>
            <person name="Ren Y."/>
            <person name="Tian G."/>
            <person name="Lu Y."/>
            <person name="Ruan J."/>
            <person name="Qian W."/>
            <person name="Wang M."/>
            <person name="Huang Q."/>
            <person name="Li B."/>
            <person name="Xuan Z."/>
            <person name="Cao J."/>
            <person name="Asan"/>
            <person name="Wu Z."/>
            <person name="Zhang J."/>
            <person name="Cai Q."/>
            <person name="Bai Y."/>
            <person name="Zhao B."/>
            <person name="Han Y."/>
            <person name="Li Y."/>
            <person name="Li X."/>
            <person name="Wang S."/>
            <person name="Shi Q."/>
            <person name="Liu S."/>
            <person name="Cho W.K."/>
            <person name="Kim J.Y."/>
            <person name="Xu Y."/>
            <person name="Heller-Uszynska K."/>
            <person name="Miao H."/>
            <person name="Cheng Z."/>
            <person name="Zhang S."/>
            <person name="Wu J."/>
            <person name="Yang Y."/>
            <person name="Kang H."/>
            <person name="Li M."/>
            <person name="Liang H."/>
            <person name="Ren X."/>
            <person name="Shi Z."/>
            <person name="Wen M."/>
            <person name="Jian M."/>
            <person name="Yang H."/>
            <person name="Zhang G."/>
            <person name="Yang Z."/>
            <person name="Chen R."/>
            <person name="Liu S."/>
            <person name="Li J."/>
            <person name="Ma L."/>
            <person name="Liu H."/>
            <person name="Zhou Y."/>
            <person name="Zhao J."/>
            <person name="Fang X."/>
            <person name="Li G."/>
            <person name="Fang L."/>
            <person name="Li Y."/>
            <person name="Liu D."/>
            <person name="Zheng H."/>
            <person name="Zhang Y."/>
            <person name="Qin N."/>
            <person name="Li Z."/>
            <person name="Yang G."/>
            <person name="Yang S."/>
            <person name="Bolund L."/>
            <person name="Kristiansen K."/>
            <person name="Zheng H."/>
            <person name="Li S."/>
            <person name="Zhang X."/>
            <person name="Yang H."/>
            <person name="Wang J."/>
            <person name="Sun R."/>
            <person name="Zhang B."/>
            <person name="Jiang S."/>
            <person name="Wang J."/>
            <person name="Du Y."/>
            <person name="Li S."/>
        </authorList>
    </citation>
    <scope>NUCLEOTIDE SEQUENCE [LARGE SCALE GENOMIC DNA]</scope>
    <source>
        <strain evidence="10">cv. 9930</strain>
    </source>
</reference>
<dbReference type="Gramene" id="KGN65514">
    <property type="protein sequence ID" value="KGN65514"/>
    <property type="gene ID" value="Csa_1G433620"/>
</dbReference>
<feature type="transmembrane region" description="Helical" evidence="8">
    <location>
        <begin position="253"/>
        <end position="273"/>
    </location>
</feature>
<evidence type="ECO:0000256" key="8">
    <source>
        <dbReference type="SAM" id="Phobius"/>
    </source>
</evidence>
<dbReference type="GO" id="GO:0030001">
    <property type="term" value="P:metal ion transport"/>
    <property type="evidence" value="ECO:0007669"/>
    <property type="project" value="UniProtKB-ARBA"/>
</dbReference>
<feature type="transmembrane region" description="Helical" evidence="8">
    <location>
        <begin position="12"/>
        <end position="36"/>
    </location>
</feature>
<proteinExistence type="inferred from homology"/>
<keyword evidence="6" id="KW-0406">Ion transport</keyword>
<dbReference type="PANTHER" id="PTHR31064">
    <property type="entry name" value="POTASSIUM TRANSPORT PROTEIN DDB_G0292412-RELATED"/>
    <property type="match status" value="1"/>
</dbReference>
<reference evidence="9 10" key="3">
    <citation type="journal article" date="2010" name="BMC Genomics">
        <title>Transcriptome sequencing and comparative analysis of cucumber flowers with different sex types.</title>
        <authorList>
            <person name="Guo S."/>
            <person name="Zheng Y."/>
            <person name="Joung J.G."/>
            <person name="Liu S."/>
            <person name="Zhang Z."/>
            <person name="Crasta O.R."/>
            <person name="Sobral B.W."/>
            <person name="Xu Y."/>
            <person name="Huang S."/>
            <person name="Fei Z."/>
        </authorList>
    </citation>
    <scope>NUCLEOTIDE SEQUENCE [LARGE SCALE GENOMIC DNA]</scope>
    <source>
        <strain evidence="10">cv. 9930</strain>
    </source>
</reference>
<comment type="similarity">
    <text evidence="2">Belongs to the TrkH potassium transport family. HKT (TC 2.A.38.3) subfamily.</text>
</comment>
<feature type="transmembrane region" description="Helical" evidence="8">
    <location>
        <begin position="196"/>
        <end position="218"/>
    </location>
</feature>
<evidence type="ECO:0000313" key="10">
    <source>
        <dbReference type="Proteomes" id="UP000029981"/>
    </source>
</evidence>